<dbReference type="STRING" id="655015.B1812_16040"/>
<organism evidence="2 3">
    <name type="scientific">Methylocystis bryophila</name>
    <dbReference type="NCBI Taxonomy" id="655015"/>
    <lineage>
        <taxon>Bacteria</taxon>
        <taxon>Pseudomonadati</taxon>
        <taxon>Pseudomonadota</taxon>
        <taxon>Alphaproteobacteria</taxon>
        <taxon>Hyphomicrobiales</taxon>
        <taxon>Methylocystaceae</taxon>
        <taxon>Methylocystis</taxon>
    </lineage>
</organism>
<protein>
    <submittedName>
        <fullName evidence="2">Uncharacterized protein</fullName>
    </submittedName>
</protein>
<gene>
    <name evidence="2" type="ORF">B1812_16040</name>
</gene>
<evidence type="ECO:0000313" key="2">
    <source>
        <dbReference type="EMBL" id="ARN82346.1"/>
    </source>
</evidence>
<keyword evidence="1" id="KW-1133">Transmembrane helix</keyword>
<keyword evidence="1" id="KW-0812">Transmembrane</keyword>
<sequence>MAAGAAGLMTLRAPQEITFTQAELQKRIDPLLDKDLPLKGPAAEIVSSLQARMVNVTIAEGRVDIAALLQGKLVIGPTFSLLASLRGKPLYEDGAFYFEPEDVRLEKFSLGEEGKLAGALAGLARLAGPGAAELLDKKRRELEGAAKGLAENAIKAELARRPFYRLKDDAKAELLRATLDTLAVEGDKLVIRFTLWRATPWAALGGAALLGGLVGVILASRR</sequence>
<keyword evidence="3" id="KW-1185">Reference proteome</keyword>
<name>A0A1W6MXV6_9HYPH</name>
<accession>A0A1W6MXV6</accession>
<reference evidence="2 3" key="1">
    <citation type="submission" date="2017-02" db="EMBL/GenBank/DDBJ databases">
        <authorList>
            <person name="Peterson S.W."/>
        </authorList>
    </citation>
    <scope>NUCLEOTIDE SEQUENCE [LARGE SCALE GENOMIC DNA]</scope>
    <source>
        <strain evidence="2 3">S285</strain>
    </source>
</reference>
<evidence type="ECO:0000313" key="3">
    <source>
        <dbReference type="Proteomes" id="UP000193978"/>
    </source>
</evidence>
<dbReference type="Gene3D" id="3.15.10.40">
    <property type="entry name" value="Uncharacterised protein PF07273, DUF1439"/>
    <property type="match status" value="1"/>
</dbReference>
<dbReference type="KEGG" id="mbry:B1812_16040"/>
<proteinExistence type="predicted"/>
<keyword evidence="1" id="KW-0472">Membrane</keyword>
<dbReference type="EMBL" id="CP019948">
    <property type="protein sequence ID" value="ARN82346.1"/>
    <property type="molecule type" value="Genomic_DNA"/>
</dbReference>
<feature type="transmembrane region" description="Helical" evidence="1">
    <location>
        <begin position="201"/>
        <end position="219"/>
    </location>
</feature>
<evidence type="ECO:0000256" key="1">
    <source>
        <dbReference type="SAM" id="Phobius"/>
    </source>
</evidence>
<dbReference type="AlphaFoldDB" id="A0A1W6MXV6"/>
<dbReference type="Proteomes" id="UP000193978">
    <property type="component" value="Chromosome"/>
</dbReference>